<feature type="zinc finger region" description="C3H1-type" evidence="6">
    <location>
        <begin position="697"/>
        <end position="720"/>
    </location>
</feature>
<dbReference type="GO" id="GO:0005634">
    <property type="term" value="C:nucleus"/>
    <property type="evidence" value="ECO:0007669"/>
    <property type="project" value="TreeGrafter"/>
</dbReference>
<proteinExistence type="predicted"/>
<dbReference type="EnsemblMetazoa" id="XM_019993267.1">
    <property type="protein sequence ID" value="XP_019848826.1"/>
    <property type="gene ID" value="LOC109580263"/>
</dbReference>
<evidence type="ECO:0000313" key="9">
    <source>
        <dbReference type="EnsemblMetazoa" id="Aqu2.1.39670_001"/>
    </source>
</evidence>
<evidence type="ECO:0000256" key="5">
    <source>
        <dbReference type="ARBA" id="ARBA00022833"/>
    </source>
</evidence>
<keyword evidence="5 6" id="KW-0862">Zinc</keyword>
<keyword evidence="1" id="KW-0597">Phosphoprotein</keyword>
<dbReference type="Proteomes" id="UP000007879">
    <property type="component" value="Unassembled WGS sequence"/>
</dbReference>
<feature type="compositionally biased region" description="Low complexity" evidence="7">
    <location>
        <begin position="1120"/>
        <end position="1134"/>
    </location>
</feature>
<dbReference type="InterPro" id="IPR045124">
    <property type="entry name" value="Su(sable)-like"/>
</dbReference>
<feature type="domain" description="C3H1-type" evidence="8">
    <location>
        <begin position="669"/>
        <end position="696"/>
    </location>
</feature>
<evidence type="ECO:0000259" key="8">
    <source>
        <dbReference type="PROSITE" id="PS50103"/>
    </source>
</evidence>
<feature type="region of interest" description="Disordered" evidence="7">
    <location>
        <begin position="1"/>
        <end position="180"/>
    </location>
</feature>
<feature type="compositionally biased region" description="Pro residues" evidence="7">
    <location>
        <begin position="911"/>
        <end position="927"/>
    </location>
</feature>
<feature type="region of interest" description="Disordered" evidence="7">
    <location>
        <begin position="1310"/>
        <end position="1344"/>
    </location>
</feature>
<feature type="compositionally biased region" description="Polar residues" evidence="7">
    <location>
        <begin position="1313"/>
        <end position="1344"/>
    </location>
</feature>
<feature type="compositionally biased region" description="Acidic residues" evidence="7">
    <location>
        <begin position="1"/>
        <end position="21"/>
    </location>
</feature>
<dbReference type="Gene3D" id="4.10.1000.10">
    <property type="entry name" value="Zinc finger, CCCH-type"/>
    <property type="match status" value="1"/>
</dbReference>
<dbReference type="PROSITE" id="PS50103">
    <property type="entry name" value="ZF_C3H1"/>
    <property type="match status" value="3"/>
</dbReference>
<feature type="region of interest" description="Disordered" evidence="7">
    <location>
        <begin position="867"/>
        <end position="972"/>
    </location>
</feature>
<feature type="compositionally biased region" description="Low complexity" evidence="7">
    <location>
        <begin position="1091"/>
        <end position="1105"/>
    </location>
</feature>
<dbReference type="InterPro" id="IPR054361">
    <property type="entry name" value="Znf-CCCH_ZC3H4/6/8"/>
</dbReference>
<evidence type="ECO:0000313" key="10">
    <source>
        <dbReference type="Proteomes" id="UP000007879"/>
    </source>
</evidence>
<dbReference type="InterPro" id="IPR000571">
    <property type="entry name" value="Znf_CCCH"/>
</dbReference>
<feature type="compositionally biased region" description="Basic and acidic residues" evidence="7">
    <location>
        <begin position="871"/>
        <end position="883"/>
    </location>
</feature>
<feature type="region of interest" description="Disordered" evidence="7">
    <location>
        <begin position="306"/>
        <end position="384"/>
    </location>
</feature>
<evidence type="ECO:0000256" key="6">
    <source>
        <dbReference type="PROSITE-ProRule" id="PRU00723"/>
    </source>
</evidence>
<feature type="compositionally biased region" description="Polar residues" evidence="7">
    <location>
        <begin position="325"/>
        <end position="335"/>
    </location>
</feature>
<evidence type="ECO:0000256" key="2">
    <source>
        <dbReference type="ARBA" id="ARBA00022723"/>
    </source>
</evidence>
<feature type="compositionally biased region" description="Basic residues" evidence="7">
    <location>
        <begin position="592"/>
        <end position="603"/>
    </location>
</feature>
<feature type="region of interest" description="Disordered" evidence="7">
    <location>
        <begin position="1258"/>
        <end position="1286"/>
    </location>
</feature>
<dbReference type="OrthoDB" id="411372at2759"/>
<dbReference type="PANTHER" id="PTHR13119:SF12">
    <property type="entry name" value="PROTEIN SUPPRESSOR OF SABLE"/>
    <property type="match status" value="1"/>
</dbReference>
<accession>A0A1X7VH84</accession>
<evidence type="ECO:0000256" key="1">
    <source>
        <dbReference type="ARBA" id="ARBA00022553"/>
    </source>
</evidence>
<feature type="domain" description="C3H1-type" evidence="8">
    <location>
        <begin position="640"/>
        <end position="667"/>
    </location>
</feature>
<dbReference type="STRING" id="400682.A0A1X7VH84"/>
<keyword evidence="4 6" id="KW-0863">Zinc-finger</keyword>
<feature type="compositionally biased region" description="Pro residues" evidence="7">
    <location>
        <begin position="743"/>
        <end position="756"/>
    </location>
</feature>
<feature type="region of interest" description="Disordered" evidence="7">
    <location>
        <begin position="514"/>
        <end position="560"/>
    </location>
</feature>
<feature type="compositionally biased region" description="Polar residues" evidence="7">
    <location>
        <begin position="119"/>
        <end position="128"/>
    </location>
</feature>
<feature type="compositionally biased region" description="Basic and acidic residues" evidence="7">
    <location>
        <begin position="356"/>
        <end position="365"/>
    </location>
</feature>
<feature type="compositionally biased region" description="Low complexity" evidence="7">
    <location>
        <begin position="309"/>
        <end position="324"/>
    </location>
</feature>
<feature type="compositionally biased region" description="Pro residues" evidence="7">
    <location>
        <begin position="954"/>
        <end position="972"/>
    </location>
</feature>
<keyword evidence="3" id="KW-0677">Repeat</keyword>
<dbReference type="GO" id="GO:0003723">
    <property type="term" value="F:RNA binding"/>
    <property type="evidence" value="ECO:0007669"/>
    <property type="project" value="InterPro"/>
</dbReference>
<feature type="compositionally biased region" description="Basic and acidic residues" evidence="7">
    <location>
        <begin position="132"/>
        <end position="148"/>
    </location>
</feature>
<feature type="domain" description="C3H1-type" evidence="8">
    <location>
        <begin position="697"/>
        <end position="720"/>
    </location>
</feature>
<gene>
    <name evidence="9" type="primary">109580263</name>
</gene>
<dbReference type="KEGG" id="aqu:109580263"/>
<feature type="region of interest" description="Disordered" evidence="7">
    <location>
        <begin position="582"/>
        <end position="640"/>
    </location>
</feature>
<organism evidence="9">
    <name type="scientific">Amphimedon queenslandica</name>
    <name type="common">Sponge</name>
    <dbReference type="NCBI Taxonomy" id="400682"/>
    <lineage>
        <taxon>Eukaryota</taxon>
        <taxon>Metazoa</taxon>
        <taxon>Porifera</taxon>
        <taxon>Demospongiae</taxon>
        <taxon>Heteroscleromorpha</taxon>
        <taxon>Haplosclerida</taxon>
        <taxon>Niphatidae</taxon>
        <taxon>Amphimedon</taxon>
    </lineage>
</organism>
<sequence>MASGSEEDLEDGELPSSEDESQEIKQDEIDKPDTVEPGVDTIRTGGESSLKRPFESTEGDNDEEKDNRDTPTSPPTKRPKRDKEGARSGGSDGEEGEIFSDDEEAAYYPQLVKPKNDRNTSSPFSQDTYGHYGDRENHTSYRSREGGRYRHHNRRWTQHENERRERGNNRASDLVGTPIRHDRYHGDKKWSDYSPSLTLETIESRISRNLALLPTPKTNQISLDEMNYPAPPQWYLKSVSAFHKNKAYQKKFEDTISSSNSASNTEEEPVGYTVNDELEVSPVKQVNPVSSDTPPPISHQPIQQTLLETSPSSSSSSTDTFNSTPLVSTATTPVSMETRVSPIVNTSLSMSPQEVGPDHQLKTSERGGGGGGNLVTSQDIVPGPPAALSLVEAEKESREDENSQLLQLTVRREVPTVASITKGKRRGGRKSSSPAVRKRNLRTSTNKTSSPLLVSIKLSRLQMDSGRLVDSEDTGFNYDDYLDQLNNEEEEEEVGEDENNGGFDFKAAAADFWIDTSPSKGGGTGTKSDTTSSPLDEEFPLLQGDKRPRLNSGGPESTGSLTAIVGEQTVDEGVHVLELEKKKDDSQMLKKNISKMKIPRKRKEKDNGKVGGENPNESPENVHVQHVPADQQEPQPPTNPAAKIPCKYFLNGHCIHKDNCMYSHAVKREKKREMCKFFLQDACDKGDDCLFYHGGFPCRYFHTRHMCYHGDKCKFSHAPLTQETYDILMSVIEPNMRDFVRYPPPPPHPLAPPTATPIPFEGPESRAPNPLDLPPGPYGPSYHNPPPVDGHWSTDVTHERNVHVHVHVPQPVDEGQHWAQKLDEEEKLKTNVRLSPGFNVSELFPEPHPQVLPHELATQLRKVLLPTPLTTEKENEEEKKKENEEFELEYWENKDRDASDSNTGQEQPSPNSLPPSSLPPPPPPFHSPPSSHVQSAPQPQHVFTDHTRPLLDQPAPPALMPVGPRPGFMPPPPGLVLIRHSVPPPRSFHPHHPIIIRGPPNLAPPFYPGPHPPVDQTPPLLGPSPQHRFAPPPHVVGSGIISETAPDPRSASDPRFSRSAKSPPRPQPLHQSPPTSRPDATNPGPPPLAPSSRSSENFSSSASQSLPETRARGGVSAPPTSASSVWGSSGSTSAKTETVRLVNPREKYSHLKIKPKTSGGGRMSPDSSALSSVLKKQHEGPAEDKRKDERHLPSLLQKTAVLDKPLPPHELFGTPPKDAENISLFGSRQQVPDSPIPNETQAFGEIKMSTLSIPKELQESMEGDIKEGGDSEEGHAPSVPSYLTHLGLGDENDVQIESAFSSLQAKQRRLSEMSASIVSEDTLSSQPEPHPSSDVTTPTTDASNISKMFSFGSSLY</sequence>
<feature type="compositionally biased region" description="Basic and acidic residues" evidence="7">
    <location>
        <begin position="1176"/>
        <end position="1192"/>
    </location>
</feature>
<feature type="compositionally biased region" description="Polar residues" evidence="7">
    <location>
        <begin position="343"/>
        <end position="352"/>
    </location>
</feature>
<reference evidence="10" key="1">
    <citation type="journal article" date="2010" name="Nature">
        <title>The Amphimedon queenslandica genome and the evolution of animal complexity.</title>
        <authorList>
            <person name="Srivastava M."/>
            <person name="Simakov O."/>
            <person name="Chapman J."/>
            <person name="Fahey B."/>
            <person name="Gauthier M.E."/>
            <person name="Mitros T."/>
            <person name="Richards G.S."/>
            <person name="Conaco C."/>
            <person name="Dacre M."/>
            <person name="Hellsten U."/>
            <person name="Larroux C."/>
            <person name="Putnam N.H."/>
            <person name="Stanke M."/>
            <person name="Adamska M."/>
            <person name="Darling A."/>
            <person name="Degnan S.M."/>
            <person name="Oakley T.H."/>
            <person name="Plachetzki D.C."/>
            <person name="Zhai Y."/>
            <person name="Adamski M."/>
            <person name="Calcino A."/>
            <person name="Cummins S.F."/>
            <person name="Goodstein D.M."/>
            <person name="Harris C."/>
            <person name="Jackson D.J."/>
            <person name="Leys S.P."/>
            <person name="Shu S."/>
            <person name="Woodcroft B.J."/>
            <person name="Vervoort M."/>
            <person name="Kosik K.S."/>
            <person name="Manning G."/>
            <person name="Degnan B.M."/>
            <person name="Rokhsar D.S."/>
        </authorList>
    </citation>
    <scope>NUCLEOTIDE SEQUENCE [LARGE SCALE GENOMIC DNA]</scope>
</reference>
<dbReference type="SMART" id="SM00356">
    <property type="entry name" value="ZnF_C3H1"/>
    <property type="match status" value="3"/>
</dbReference>
<dbReference type="InterPro" id="IPR036855">
    <property type="entry name" value="Znf_CCCH_sf"/>
</dbReference>
<feature type="region of interest" description="Disordered" evidence="7">
    <location>
        <begin position="416"/>
        <end position="447"/>
    </location>
</feature>
<dbReference type="InParanoid" id="A0A1X7VH84"/>
<feature type="compositionally biased region" description="Acidic residues" evidence="7">
    <location>
        <begin position="92"/>
        <end position="105"/>
    </location>
</feature>
<feature type="compositionally biased region" description="Basic and acidic residues" evidence="7">
    <location>
        <begin position="22"/>
        <end position="34"/>
    </location>
</feature>
<dbReference type="SUPFAM" id="SSF90229">
    <property type="entry name" value="CCCH zinc finger"/>
    <property type="match status" value="3"/>
</dbReference>
<feature type="region of interest" description="Disordered" evidence="7">
    <location>
        <begin position="988"/>
        <end position="1221"/>
    </location>
</feature>
<keyword evidence="2 6" id="KW-0479">Metal-binding</keyword>
<dbReference type="Pfam" id="PF14608">
    <property type="entry name" value="zf-CCCH_2"/>
    <property type="match status" value="2"/>
</dbReference>
<feature type="region of interest" description="Disordered" evidence="7">
    <location>
        <begin position="743"/>
        <end position="770"/>
    </location>
</feature>
<dbReference type="Pfam" id="PF22623">
    <property type="entry name" value="zf-CCCH_9"/>
    <property type="match status" value="1"/>
</dbReference>
<reference evidence="9" key="2">
    <citation type="submission" date="2017-05" db="UniProtKB">
        <authorList>
            <consortium name="EnsemblMetazoa"/>
        </authorList>
    </citation>
    <scope>IDENTIFICATION</scope>
</reference>
<keyword evidence="10" id="KW-1185">Reference proteome</keyword>
<feature type="zinc finger region" description="C3H1-type" evidence="6">
    <location>
        <begin position="640"/>
        <end position="667"/>
    </location>
</feature>
<name>A0A1X7VH84_AMPQE</name>
<evidence type="ECO:0000256" key="7">
    <source>
        <dbReference type="SAM" id="MobiDB-lite"/>
    </source>
</evidence>
<dbReference type="GO" id="GO:0045892">
    <property type="term" value="P:negative regulation of DNA-templated transcription"/>
    <property type="evidence" value="ECO:0007669"/>
    <property type="project" value="InterPro"/>
</dbReference>
<protein>
    <recommendedName>
        <fullName evidence="8">C3H1-type domain-containing protein</fullName>
    </recommendedName>
</protein>
<dbReference type="PANTHER" id="PTHR13119">
    <property type="entry name" value="ZINC FINGER CCCH DOMAIN-CONTAINING PROTEI"/>
    <property type="match status" value="1"/>
</dbReference>
<evidence type="ECO:0000256" key="4">
    <source>
        <dbReference type="ARBA" id="ARBA00022771"/>
    </source>
</evidence>
<feature type="compositionally biased region" description="Pro residues" evidence="7">
    <location>
        <begin position="1001"/>
        <end position="1022"/>
    </location>
</feature>
<dbReference type="GO" id="GO:0008270">
    <property type="term" value="F:zinc ion binding"/>
    <property type="evidence" value="ECO:0007669"/>
    <property type="project" value="UniProtKB-KW"/>
</dbReference>
<feature type="compositionally biased region" description="Basic and acidic residues" evidence="7">
    <location>
        <begin position="157"/>
        <end position="168"/>
    </location>
</feature>
<dbReference type="EnsemblMetazoa" id="Aqu2.1.39670_001">
    <property type="protein sequence ID" value="Aqu2.1.39670_001"/>
    <property type="gene ID" value="Aqu2.1.39670"/>
</dbReference>
<dbReference type="eggNOG" id="KOG1040">
    <property type="taxonomic scope" value="Eukaryota"/>
</dbReference>
<evidence type="ECO:0000256" key="3">
    <source>
        <dbReference type="ARBA" id="ARBA00022737"/>
    </source>
</evidence>
<feature type="zinc finger region" description="C3H1-type" evidence="6">
    <location>
        <begin position="669"/>
        <end position="696"/>
    </location>
</feature>
<feature type="compositionally biased region" description="Basic and acidic residues" evidence="7">
    <location>
        <begin position="1263"/>
        <end position="1275"/>
    </location>
</feature>